<keyword evidence="5" id="KW-1185">Reference proteome</keyword>
<dbReference type="Proteomes" id="UP001501456">
    <property type="component" value="Unassembled WGS sequence"/>
</dbReference>
<reference evidence="5" key="1">
    <citation type="journal article" date="2019" name="Int. J. Syst. Evol. Microbiol.">
        <title>The Global Catalogue of Microorganisms (GCM) 10K type strain sequencing project: providing services to taxonomists for standard genome sequencing and annotation.</title>
        <authorList>
            <consortium name="The Broad Institute Genomics Platform"/>
            <consortium name="The Broad Institute Genome Sequencing Center for Infectious Disease"/>
            <person name="Wu L."/>
            <person name="Ma J."/>
        </authorList>
    </citation>
    <scope>NUCLEOTIDE SEQUENCE [LARGE SCALE GENOMIC DNA]</scope>
    <source>
        <strain evidence="5">JCM 17525</strain>
    </source>
</reference>
<evidence type="ECO:0000256" key="1">
    <source>
        <dbReference type="ARBA" id="ARBA00023002"/>
    </source>
</evidence>
<comment type="caution">
    <text evidence="4">The sequence shown here is derived from an EMBL/GenBank/DDBJ whole genome shotgun (WGS) entry which is preliminary data.</text>
</comment>
<protein>
    <recommendedName>
        <fullName evidence="6">3-hydroxybutyryl-CoA dehydrogenase</fullName>
    </recommendedName>
</protein>
<evidence type="ECO:0000313" key="5">
    <source>
        <dbReference type="Proteomes" id="UP001501456"/>
    </source>
</evidence>
<dbReference type="Gene3D" id="1.10.1040.50">
    <property type="match status" value="1"/>
</dbReference>
<sequence length="392" mass="43718">MNVGIIGSGTMGSGIAQVAATAGCSVKLYDTNQAALDKAKASLEKILNRLIEKGRIDAEEKNRIQSNIRYVDSLKALADSNLTIEAIVENIDIKKKVFSELESYVVDDCIIASNTSSLSIASIASSLQKPERCIGIHFFNPAPLMKLVEVIPAVQTSKAVLNKSVETIKSWKKTVAVAKDTPGFIVNRVARPFYGEALRIYEEGIADFETIDHSLKTLGGFRMGPFELMDFIGNDVNYTVTETVFTAFYFDPRYKPSFTQKRLSEAGYLGRKTGKGYYDYDQKGKIINTCHPELDSGSHQELAQTIFDRVLVMLINEAADALFLNIASAEDIDNAMTKGVNYPKGLLAWADEKGIDWCVSKLDELYNEYHEDRYRCSPLLRKMNKENKTFFN</sequence>
<feature type="domain" description="3-hydroxyacyl-CoA dehydrogenase C-terminal" evidence="2">
    <location>
        <begin position="183"/>
        <end position="280"/>
    </location>
</feature>
<proteinExistence type="predicted"/>
<dbReference type="PANTHER" id="PTHR48075">
    <property type="entry name" value="3-HYDROXYACYL-COA DEHYDROGENASE FAMILY PROTEIN"/>
    <property type="match status" value="1"/>
</dbReference>
<feature type="domain" description="3-hydroxyacyl-CoA dehydrogenase NAD binding" evidence="3">
    <location>
        <begin position="2"/>
        <end position="181"/>
    </location>
</feature>
<keyword evidence="1" id="KW-0560">Oxidoreductase</keyword>
<evidence type="ECO:0000313" key="4">
    <source>
        <dbReference type="EMBL" id="GAA3781510.1"/>
    </source>
</evidence>
<accession>A0ABP7H3Z3</accession>
<dbReference type="PROSITE" id="PS00067">
    <property type="entry name" value="3HCDH"/>
    <property type="match status" value="1"/>
</dbReference>
<dbReference type="InterPro" id="IPR008927">
    <property type="entry name" value="6-PGluconate_DH-like_C_sf"/>
</dbReference>
<dbReference type="SUPFAM" id="SSF48179">
    <property type="entry name" value="6-phosphogluconate dehydrogenase C-terminal domain-like"/>
    <property type="match status" value="2"/>
</dbReference>
<organism evidence="4 5">
    <name type="scientific">Corallibacter vietnamensis</name>
    <dbReference type="NCBI Taxonomy" id="904130"/>
    <lineage>
        <taxon>Bacteria</taxon>
        <taxon>Pseudomonadati</taxon>
        <taxon>Bacteroidota</taxon>
        <taxon>Flavobacteriia</taxon>
        <taxon>Flavobacteriales</taxon>
        <taxon>Flavobacteriaceae</taxon>
        <taxon>Corallibacter</taxon>
    </lineage>
</organism>
<dbReference type="RefSeq" id="WP_344728386.1">
    <property type="nucleotide sequence ID" value="NZ_BAABBI010000001.1"/>
</dbReference>
<feature type="domain" description="3-hydroxyacyl-CoA dehydrogenase C-terminal" evidence="2">
    <location>
        <begin position="307"/>
        <end position="388"/>
    </location>
</feature>
<dbReference type="InterPro" id="IPR006108">
    <property type="entry name" value="3HC_DH_C"/>
</dbReference>
<dbReference type="InterPro" id="IPR006180">
    <property type="entry name" value="3-OHacyl-CoA_DH_CS"/>
</dbReference>
<dbReference type="InterPro" id="IPR006176">
    <property type="entry name" value="3-OHacyl-CoA_DH_NAD-bd"/>
</dbReference>
<dbReference type="InterPro" id="IPR036291">
    <property type="entry name" value="NAD(P)-bd_dom_sf"/>
</dbReference>
<dbReference type="Pfam" id="PF02737">
    <property type="entry name" value="3HCDH_N"/>
    <property type="match status" value="1"/>
</dbReference>
<dbReference type="Pfam" id="PF00725">
    <property type="entry name" value="3HCDH"/>
    <property type="match status" value="2"/>
</dbReference>
<dbReference type="SUPFAM" id="SSF51735">
    <property type="entry name" value="NAD(P)-binding Rossmann-fold domains"/>
    <property type="match status" value="1"/>
</dbReference>
<dbReference type="PANTHER" id="PTHR48075:SF5">
    <property type="entry name" value="3-HYDROXYBUTYRYL-COA DEHYDROGENASE"/>
    <property type="match status" value="1"/>
</dbReference>
<dbReference type="EMBL" id="BAABBI010000001">
    <property type="protein sequence ID" value="GAA3781510.1"/>
    <property type="molecule type" value="Genomic_DNA"/>
</dbReference>
<gene>
    <name evidence="4" type="ORF">GCM10022271_12270</name>
</gene>
<dbReference type="Gene3D" id="3.40.50.720">
    <property type="entry name" value="NAD(P)-binding Rossmann-like Domain"/>
    <property type="match status" value="1"/>
</dbReference>
<evidence type="ECO:0000259" key="2">
    <source>
        <dbReference type="Pfam" id="PF00725"/>
    </source>
</evidence>
<evidence type="ECO:0000259" key="3">
    <source>
        <dbReference type="Pfam" id="PF02737"/>
    </source>
</evidence>
<name>A0ABP7H3Z3_9FLAO</name>
<evidence type="ECO:0008006" key="6">
    <source>
        <dbReference type="Google" id="ProtNLM"/>
    </source>
</evidence>